<feature type="region of interest" description="Disordered" evidence="3">
    <location>
        <begin position="514"/>
        <end position="537"/>
    </location>
</feature>
<dbReference type="GO" id="GO:0005085">
    <property type="term" value="F:guanyl-nucleotide exchange factor activity"/>
    <property type="evidence" value="ECO:0007669"/>
    <property type="project" value="UniProtKB-KW"/>
</dbReference>
<evidence type="ECO:0000259" key="5">
    <source>
        <dbReference type="PROSITE" id="PS50212"/>
    </source>
</evidence>
<reference evidence="6 7" key="1">
    <citation type="journal article" date="2018" name="G3 (Bethesda)">
        <title>Phylogenetic and Phylogenomic Definition of Rhizopus Species.</title>
        <authorList>
            <person name="Gryganskyi A.P."/>
            <person name="Golan J."/>
            <person name="Dolatabadi S."/>
            <person name="Mondo S."/>
            <person name="Robb S."/>
            <person name="Idnurm A."/>
            <person name="Muszewska A."/>
            <person name="Steczkiewicz K."/>
            <person name="Masonjones S."/>
            <person name="Liao H.L."/>
            <person name="Gajdeczka M.T."/>
            <person name="Anike F."/>
            <person name="Vuek A."/>
            <person name="Anishchenko I.M."/>
            <person name="Voigt K."/>
            <person name="de Hoog G.S."/>
            <person name="Smith M.E."/>
            <person name="Heitman J."/>
            <person name="Vilgalys R."/>
            <person name="Stajich J.E."/>
        </authorList>
    </citation>
    <scope>NUCLEOTIDE SEQUENCE [LARGE SCALE GENOMIC DNA]</scope>
    <source>
        <strain evidence="6 7">LSU 92-RS-03</strain>
    </source>
</reference>
<organism evidence="6 7">
    <name type="scientific">Rhizopus stolonifer</name>
    <name type="common">Rhizopus nigricans</name>
    <dbReference type="NCBI Taxonomy" id="4846"/>
    <lineage>
        <taxon>Eukaryota</taxon>
        <taxon>Fungi</taxon>
        <taxon>Fungi incertae sedis</taxon>
        <taxon>Mucoromycota</taxon>
        <taxon>Mucoromycotina</taxon>
        <taxon>Mucoromycetes</taxon>
        <taxon>Mucorales</taxon>
        <taxon>Mucorineae</taxon>
        <taxon>Rhizopodaceae</taxon>
        <taxon>Rhizopus</taxon>
    </lineage>
</organism>
<dbReference type="InterPro" id="IPR023578">
    <property type="entry name" value="Ras_GEF_dom_sf"/>
</dbReference>
<evidence type="ECO:0000313" key="6">
    <source>
        <dbReference type="EMBL" id="RCH95568.1"/>
    </source>
</evidence>
<evidence type="ECO:0000256" key="1">
    <source>
        <dbReference type="ARBA" id="ARBA00022658"/>
    </source>
</evidence>
<feature type="region of interest" description="Disordered" evidence="3">
    <location>
        <begin position="557"/>
        <end position="591"/>
    </location>
</feature>
<dbReference type="Gene3D" id="1.10.840.10">
    <property type="entry name" value="Ras guanine-nucleotide exchange factors catalytic domain"/>
    <property type="match status" value="1"/>
</dbReference>
<dbReference type="Gene3D" id="1.20.870.10">
    <property type="entry name" value="Son of sevenless (SoS) protein Chain: S domain 1"/>
    <property type="match status" value="1"/>
</dbReference>
<dbReference type="Pfam" id="PF00617">
    <property type="entry name" value="RasGEF"/>
    <property type="match status" value="1"/>
</dbReference>
<dbReference type="Proteomes" id="UP000253551">
    <property type="component" value="Unassembled WGS sequence"/>
</dbReference>
<dbReference type="STRING" id="4846.A0A367K076"/>
<dbReference type="InterPro" id="IPR001895">
    <property type="entry name" value="RASGEF_cat_dom"/>
</dbReference>
<dbReference type="InterPro" id="IPR008937">
    <property type="entry name" value="Ras-like_GEF"/>
</dbReference>
<feature type="domain" description="N-terminal Ras-GEF" evidence="5">
    <location>
        <begin position="220"/>
        <end position="343"/>
    </location>
</feature>
<feature type="domain" description="Ras-GEF" evidence="4">
    <location>
        <begin position="694"/>
        <end position="997"/>
    </location>
</feature>
<dbReference type="InterPro" id="IPR036964">
    <property type="entry name" value="RASGEF_cat_dom_sf"/>
</dbReference>
<dbReference type="SMART" id="SM00229">
    <property type="entry name" value="RasGEFN"/>
    <property type="match status" value="1"/>
</dbReference>
<proteinExistence type="predicted"/>
<evidence type="ECO:0000313" key="7">
    <source>
        <dbReference type="Proteomes" id="UP000253551"/>
    </source>
</evidence>
<dbReference type="InterPro" id="IPR000651">
    <property type="entry name" value="Ras-like_Gua-exchang_fac_N"/>
</dbReference>
<sequence>QKIKLIPLQDEPHPPRKRNNSLIPPEFIKANPECAALATVFGVPEYIDSKSFWERKKPHEEFPSFVDSVLGPLATFDPVLKEPSTIFALPQIPTVSDFHKDVEGDMTPSSTVVYDFSIGSPEIFDFISSDRDQRFIIWGPDPIALSSSLATCRPSTYATLYNNQHLQQDVESFSSNTTTNTTSPNQPTFFKKKKSLFKRTNASLLKKAFKKKSQELQVDIPQVIEAATIHKLIEKLTNTLDYTFMTDFFLTYRDFIQAQDLCQLLVSRFIWALKDNQEPRKIVRIRTFVLLRHWLSNYFVHDFLGNFELRVILTDFLNSLSHHPLIQSSPFDQRIVKTLKRVVRRLKRLYYCYNNDSNIKIIDPPPPTLEQQALDDKIRAKLAKKSDHHGNMADARFAPVLVVGSLGIKSPSTAHAAVNTTATTLLEQKDSLTQVSHDSLDSDITQLDHDEHWLREQEETIEYFNNLSKQTSSTLLEPPPPVIKPLEALAIEQEEFDTTRDLVGLSRKLSRKSIERQKSIKNKHLPDMPSPPPPVSLDIFNRPDQSFEAIAYEQTEKTLVSTSNSEKQEIPPPQIKQKAPSPLPPKQKPEQSRLVSLIAEQLRVNMSREEIDQDRRRSFELRRRRGASISDGPVYLGQLDARSIIDSSQKSIRRQDSNESISSLEKSLATDAQAESIPRHMPNPSTKSFILSYRTSLLASQLCLIERDVLVKVGWEELIHCRWTKMDSNGKINYGSRDDMLEDMPYVSYTRQLEKKKAEGQGIEHIIQRFNLMCLWVPSEIVKTSNLSDRVKLIEKFIRLAMKCKLYSNYATLVQILLGLQSPSIARLTKTWSKVSPKYQKQLNKLAVFTSPMKNWKHIRDSMTEVAEEYGNSPAQVQVEMPGTSTGKKKIKIPFGGCIPFLGIYLSDLVFNSEKPRHLNPNKDHQKIYSANTVHEPDCLDQPLVNFRKYRVIATVIKRVLIFQGLANRYWFDEIPVLKNQCKHLDVLDATMVRELGSRMQ</sequence>
<evidence type="ECO:0000256" key="3">
    <source>
        <dbReference type="SAM" id="MobiDB-lite"/>
    </source>
</evidence>
<dbReference type="PANTHER" id="PTHR23113:SF363">
    <property type="entry name" value="PROTEIN SON OF SEVENLESS"/>
    <property type="match status" value="1"/>
</dbReference>
<evidence type="ECO:0000259" key="4">
    <source>
        <dbReference type="PROSITE" id="PS50009"/>
    </source>
</evidence>
<dbReference type="SUPFAM" id="SSF48366">
    <property type="entry name" value="Ras GEF"/>
    <property type="match status" value="1"/>
</dbReference>
<keyword evidence="1 2" id="KW-0344">Guanine-nucleotide releasing factor</keyword>
<comment type="caution">
    <text evidence="6">The sequence shown here is derived from an EMBL/GenBank/DDBJ whole genome shotgun (WGS) entry which is preliminary data.</text>
</comment>
<dbReference type="PROSITE" id="PS50212">
    <property type="entry name" value="RASGEF_NTER"/>
    <property type="match status" value="1"/>
</dbReference>
<feature type="region of interest" description="Disordered" evidence="3">
    <location>
        <begin position="1"/>
        <end position="21"/>
    </location>
</feature>
<dbReference type="GO" id="GO:0005886">
    <property type="term" value="C:plasma membrane"/>
    <property type="evidence" value="ECO:0007669"/>
    <property type="project" value="TreeGrafter"/>
</dbReference>
<gene>
    <name evidence="6" type="ORF">CU098_006205</name>
</gene>
<dbReference type="CDD" id="cd06224">
    <property type="entry name" value="REM"/>
    <property type="match status" value="1"/>
</dbReference>
<name>A0A367K076_RHIST</name>
<dbReference type="Pfam" id="PF00618">
    <property type="entry name" value="RasGEF_N"/>
    <property type="match status" value="1"/>
</dbReference>
<dbReference type="EMBL" id="PJQM01002414">
    <property type="protein sequence ID" value="RCH95568.1"/>
    <property type="molecule type" value="Genomic_DNA"/>
</dbReference>
<dbReference type="PROSITE" id="PS50009">
    <property type="entry name" value="RASGEF_CAT"/>
    <property type="match status" value="1"/>
</dbReference>
<feature type="non-terminal residue" evidence="6">
    <location>
        <position position="1"/>
    </location>
</feature>
<protein>
    <recommendedName>
        <fullName evidence="8">Guanine nucleotide exchange factor lte1</fullName>
    </recommendedName>
</protein>
<keyword evidence="7" id="KW-1185">Reference proteome</keyword>
<accession>A0A367K076</accession>
<dbReference type="PANTHER" id="PTHR23113">
    <property type="entry name" value="GUANINE NUCLEOTIDE EXCHANGE FACTOR"/>
    <property type="match status" value="1"/>
</dbReference>
<evidence type="ECO:0000256" key="2">
    <source>
        <dbReference type="PROSITE-ProRule" id="PRU00168"/>
    </source>
</evidence>
<dbReference type="SMART" id="SM00147">
    <property type="entry name" value="RasGEF"/>
    <property type="match status" value="1"/>
</dbReference>
<dbReference type="InterPro" id="IPR019804">
    <property type="entry name" value="Ras_G-nucl-exch_fac_CS"/>
</dbReference>
<dbReference type="GO" id="GO:0007265">
    <property type="term" value="P:Ras protein signal transduction"/>
    <property type="evidence" value="ECO:0007669"/>
    <property type="project" value="TreeGrafter"/>
</dbReference>
<dbReference type="OrthoDB" id="10254377at2759"/>
<dbReference type="AlphaFoldDB" id="A0A367K076"/>
<evidence type="ECO:0008006" key="8">
    <source>
        <dbReference type="Google" id="ProtNLM"/>
    </source>
</evidence>
<dbReference type="PROSITE" id="PS00720">
    <property type="entry name" value="RASGEF"/>
    <property type="match status" value="1"/>
</dbReference>
<feature type="region of interest" description="Disordered" evidence="3">
    <location>
        <begin position="648"/>
        <end position="681"/>
    </location>
</feature>